<dbReference type="AlphaFoldDB" id="A0A174GFV5"/>
<dbReference type="Gene3D" id="1.10.10.60">
    <property type="entry name" value="Homeodomain-like"/>
    <property type="match status" value="2"/>
</dbReference>
<dbReference type="EMBL" id="CYZE01000008">
    <property type="protein sequence ID" value="CUO59749.1"/>
    <property type="molecule type" value="Genomic_DNA"/>
</dbReference>
<sequence>MEEGYYEINQMRKNYPVKVVPHENIVNDGAYVAQHWHRSVEIVLARGDGFKLWVNGITRTMGDLDLAIINHGEFHSFMAFQGENQTGCSILISYTFLKELNPGIDLAWFEISGRKEVGDRLRSVMMRIRETYRQEGEWYNLMIRSSAYELIYLLFTECMLDKDSSHIKSMKSGEIYKEIVNYIDKHYNENLKLSDVAGHFGYNPDYFSKSFKNYIGEGFLVHLRKLRLYNARKQLMFTDKSILEVALDTGFSDSKAFIRDFKAFYGTTPLKYRKENQQRG</sequence>
<dbReference type="InterPro" id="IPR018060">
    <property type="entry name" value="HTH_AraC"/>
</dbReference>
<name>A0A174GFV5_9FIRM</name>
<dbReference type="InterPro" id="IPR037923">
    <property type="entry name" value="HTH-like"/>
</dbReference>
<protein>
    <submittedName>
        <fullName evidence="5">AraC family transcriptional regulator</fullName>
    </submittedName>
</protein>
<dbReference type="SUPFAM" id="SSF51215">
    <property type="entry name" value="Regulatory protein AraC"/>
    <property type="match status" value="1"/>
</dbReference>
<evidence type="ECO:0000259" key="4">
    <source>
        <dbReference type="PROSITE" id="PS01124"/>
    </source>
</evidence>
<dbReference type="Proteomes" id="UP000095651">
    <property type="component" value="Unassembled WGS sequence"/>
</dbReference>
<dbReference type="GO" id="GO:0003700">
    <property type="term" value="F:DNA-binding transcription factor activity"/>
    <property type="evidence" value="ECO:0007669"/>
    <property type="project" value="InterPro"/>
</dbReference>
<dbReference type="Pfam" id="PF12833">
    <property type="entry name" value="HTH_18"/>
    <property type="match status" value="1"/>
</dbReference>
<evidence type="ECO:0000313" key="8">
    <source>
        <dbReference type="Proteomes" id="UP000261257"/>
    </source>
</evidence>
<dbReference type="SUPFAM" id="SSF46689">
    <property type="entry name" value="Homeodomain-like"/>
    <property type="match status" value="2"/>
</dbReference>
<feature type="domain" description="HTH araC/xylS-type" evidence="4">
    <location>
        <begin position="177"/>
        <end position="275"/>
    </location>
</feature>
<reference evidence="6 8" key="2">
    <citation type="submission" date="2018-08" db="EMBL/GenBank/DDBJ databases">
        <title>A genome reference for cultivated species of the human gut microbiota.</title>
        <authorList>
            <person name="Zou Y."/>
            <person name="Xue W."/>
            <person name="Luo G."/>
        </authorList>
    </citation>
    <scope>NUCLEOTIDE SEQUENCE [LARGE SCALE GENOMIC DNA]</scope>
    <source>
        <strain evidence="6 8">TF05-11AC</strain>
    </source>
</reference>
<evidence type="ECO:0000313" key="6">
    <source>
        <dbReference type="EMBL" id="RGM03232.1"/>
    </source>
</evidence>
<dbReference type="PROSITE" id="PS00041">
    <property type="entry name" value="HTH_ARAC_FAMILY_1"/>
    <property type="match status" value="1"/>
</dbReference>
<accession>A0A174GFV5</accession>
<evidence type="ECO:0000256" key="2">
    <source>
        <dbReference type="ARBA" id="ARBA00023125"/>
    </source>
</evidence>
<dbReference type="RefSeq" id="WP_055656850.1">
    <property type="nucleotide sequence ID" value="NZ_CABIXC010000008.1"/>
</dbReference>
<keyword evidence="3" id="KW-0804">Transcription</keyword>
<dbReference type="PROSITE" id="PS01124">
    <property type="entry name" value="HTH_ARAC_FAMILY_2"/>
    <property type="match status" value="1"/>
</dbReference>
<evidence type="ECO:0000256" key="1">
    <source>
        <dbReference type="ARBA" id="ARBA00023015"/>
    </source>
</evidence>
<dbReference type="PANTHER" id="PTHR43280:SF2">
    <property type="entry name" value="HTH-TYPE TRANSCRIPTIONAL REGULATOR EXSA"/>
    <property type="match status" value="1"/>
</dbReference>
<organism evidence="5 7">
    <name type="scientific">Hungatella hathewayi</name>
    <dbReference type="NCBI Taxonomy" id="154046"/>
    <lineage>
        <taxon>Bacteria</taxon>
        <taxon>Bacillati</taxon>
        <taxon>Bacillota</taxon>
        <taxon>Clostridia</taxon>
        <taxon>Lachnospirales</taxon>
        <taxon>Lachnospiraceae</taxon>
        <taxon>Hungatella</taxon>
    </lineage>
</organism>
<dbReference type="PANTHER" id="PTHR43280">
    <property type="entry name" value="ARAC-FAMILY TRANSCRIPTIONAL REGULATOR"/>
    <property type="match status" value="1"/>
</dbReference>
<reference evidence="5 7" key="1">
    <citation type="submission" date="2015-09" db="EMBL/GenBank/DDBJ databases">
        <authorList>
            <consortium name="Pathogen Informatics"/>
        </authorList>
    </citation>
    <scope>NUCLEOTIDE SEQUENCE [LARGE SCALE GENOMIC DNA]</scope>
    <source>
        <strain evidence="5 7">2789STDY5608850</strain>
    </source>
</reference>
<evidence type="ECO:0000313" key="5">
    <source>
        <dbReference type="EMBL" id="CUO59749.1"/>
    </source>
</evidence>
<dbReference type="SMART" id="SM00342">
    <property type="entry name" value="HTH_ARAC"/>
    <property type="match status" value="1"/>
</dbReference>
<dbReference type="InterPro" id="IPR018062">
    <property type="entry name" value="HTH_AraC-typ_CS"/>
</dbReference>
<dbReference type="GO" id="GO:0043565">
    <property type="term" value="F:sequence-specific DNA binding"/>
    <property type="evidence" value="ECO:0007669"/>
    <property type="project" value="InterPro"/>
</dbReference>
<evidence type="ECO:0000313" key="7">
    <source>
        <dbReference type="Proteomes" id="UP000095651"/>
    </source>
</evidence>
<dbReference type="Proteomes" id="UP000261257">
    <property type="component" value="Unassembled WGS sequence"/>
</dbReference>
<keyword evidence="2" id="KW-0238">DNA-binding</keyword>
<keyword evidence="1" id="KW-0805">Transcription regulation</keyword>
<dbReference type="EMBL" id="QSSQ01000015">
    <property type="protein sequence ID" value="RGM03232.1"/>
    <property type="molecule type" value="Genomic_DNA"/>
</dbReference>
<dbReference type="InterPro" id="IPR020449">
    <property type="entry name" value="Tscrpt_reg_AraC-type_HTH"/>
</dbReference>
<gene>
    <name evidence="5" type="primary">tetD_3</name>
    <name evidence="6" type="ORF">DXC39_15970</name>
    <name evidence="5" type="ORF">ERS852407_03324</name>
</gene>
<proteinExistence type="predicted"/>
<evidence type="ECO:0000256" key="3">
    <source>
        <dbReference type="ARBA" id="ARBA00023163"/>
    </source>
</evidence>
<dbReference type="PRINTS" id="PR00032">
    <property type="entry name" value="HTHARAC"/>
</dbReference>
<dbReference type="InterPro" id="IPR009057">
    <property type="entry name" value="Homeodomain-like_sf"/>
</dbReference>